<sequence>MPDTNEVIVAKLRYNCEACFLEVPD</sequence>
<accession>A0A0F8ZPM3</accession>
<name>A0A0F8ZPM3_9ZZZZ</name>
<dbReference type="EMBL" id="LAZR01046736">
    <property type="protein sequence ID" value="KKK95832.1"/>
    <property type="molecule type" value="Genomic_DNA"/>
</dbReference>
<evidence type="ECO:0000313" key="1">
    <source>
        <dbReference type="EMBL" id="KKK95832.1"/>
    </source>
</evidence>
<comment type="caution">
    <text evidence="1">The sequence shown here is derived from an EMBL/GenBank/DDBJ whole genome shotgun (WGS) entry which is preliminary data.</text>
</comment>
<reference evidence="1" key="1">
    <citation type="journal article" date="2015" name="Nature">
        <title>Complex archaea that bridge the gap between prokaryotes and eukaryotes.</title>
        <authorList>
            <person name="Spang A."/>
            <person name="Saw J.H."/>
            <person name="Jorgensen S.L."/>
            <person name="Zaremba-Niedzwiedzka K."/>
            <person name="Martijn J."/>
            <person name="Lind A.E."/>
            <person name="van Eijk R."/>
            <person name="Schleper C."/>
            <person name="Guy L."/>
            <person name="Ettema T.J."/>
        </authorList>
    </citation>
    <scope>NUCLEOTIDE SEQUENCE</scope>
</reference>
<proteinExistence type="predicted"/>
<dbReference type="AlphaFoldDB" id="A0A0F8ZPM3"/>
<gene>
    <name evidence="1" type="ORF">LCGC14_2668830</name>
</gene>
<organism evidence="1">
    <name type="scientific">marine sediment metagenome</name>
    <dbReference type="NCBI Taxonomy" id="412755"/>
    <lineage>
        <taxon>unclassified sequences</taxon>
        <taxon>metagenomes</taxon>
        <taxon>ecological metagenomes</taxon>
    </lineage>
</organism>
<feature type="non-terminal residue" evidence="1">
    <location>
        <position position="25"/>
    </location>
</feature>
<protein>
    <submittedName>
        <fullName evidence="1">Uncharacterized protein</fullName>
    </submittedName>
</protein>